<comment type="catalytic activity">
    <reaction evidence="8">
        <text>DNA(n) + a 2'-deoxyribonucleoside 5'-triphosphate = DNA(n+1) + diphosphate</text>
        <dbReference type="Rhea" id="RHEA:22508"/>
        <dbReference type="Rhea" id="RHEA-COMP:17339"/>
        <dbReference type="Rhea" id="RHEA-COMP:17340"/>
        <dbReference type="ChEBI" id="CHEBI:33019"/>
        <dbReference type="ChEBI" id="CHEBI:61560"/>
        <dbReference type="ChEBI" id="CHEBI:173112"/>
        <dbReference type="EC" id="2.7.7.7"/>
    </reaction>
</comment>
<feature type="domain" description="DNA polymerase III delta subunit-like C-terminal" evidence="10">
    <location>
        <begin position="215"/>
        <end position="335"/>
    </location>
</feature>
<evidence type="ECO:0000313" key="11">
    <source>
        <dbReference type="EMBL" id="TYO97235.1"/>
    </source>
</evidence>
<dbReference type="GO" id="GO:0003887">
    <property type="term" value="F:DNA-directed DNA polymerase activity"/>
    <property type="evidence" value="ECO:0007669"/>
    <property type="project" value="UniProtKB-KW"/>
</dbReference>
<sequence length="337" mass="38307">MKYYVDFLAELKKGGIAPVYLLYGPESYLREQAVQRLKEYILPPGGEQLNFDVLDGSILSGQEIVTAATYASFLPGRRLLLVRSPQIFHAAAGKNDREIKYVLDYLAAPCQNTCLVFETDQNVDRRKKIYKETARVGRAIEFTRLKPADLTKWLAKRAKEEGCTISREAAGELLARCGRDMYTLYHEMQKLSCYTGHGKTITLETVRQLVAARVEDNIFEVVDAIGEKNCVRALTGIRNLLLQKQQPQQIIGMVARQFRLILQVQGLAGSGRSREQIIADLNLHPFVYSKIYAQRKNFRARQLVKALQNLTELDHNIKTGRADFYPAMETFILKICL</sequence>
<dbReference type="InterPro" id="IPR005790">
    <property type="entry name" value="DNA_polIII_delta"/>
</dbReference>
<keyword evidence="4" id="KW-0548">Nucleotidyltransferase</keyword>
<comment type="similarity">
    <text evidence="7">Belongs to the DNA polymerase HolA subunit family.</text>
</comment>
<dbReference type="Proteomes" id="UP000323166">
    <property type="component" value="Unassembled WGS sequence"/>
</dbReference>
<dbReference type="Gene3D" id="1.20.272.10">
    <property type="match status" value="1"/>
</dbReference>
<dbReference type="GO" id="GO:0006261">
    <property type="term" value="P:DNA-templated DNA replication"/>
    <property type="evidence" value="ECO:0007669"/>
    <property type="project" value="TreeGrafter"/>
</dbReference>
<evidence type="ECO:0000256" key="5">
    <source>
        <dbReference type="ARBA" id="ARBA00022705"/>
    </source>
</evidence>
<dbReference type="InterPro" id="IPR008921">
    <property type="entry name" value="DNA_pol3_clamp-load_cplx_C"/>
</dbReference>
<dbReference type="Gene3D" id="1.10.8.60">
    <property type="match status" value="1"/>
</dbReference>
<keyword evidence="6" id="KW-0239">DNA-directed DNA polymerase</keyword>
<dbReference type="PANTHER" id="PTHR34388:SF1">
    <property type="entry name" value="DNA POLYMERASE III SUBUNIT DELTA"/>
    <property type="match status" value="1"/>
</dbReference>
<evidence type="ECO:0000256" key="7">
    <source>
        <dbReference type="ARBA" id="ARBA00034754"/>
    </source>
</evidence>
<dbReference type="SUPFAM" id="SSF52540">
    <property type="entry name" value="P-loop containing nucleoside triphosphate hydrolases"/>
    <property type="match status" value="1"/>
</dbReference>
<reference evidence="11 12" key="1">
    <citation type="submission" date="2019-07" db="EMBL/GenBank/DDBJ databases">
        <title>Genomic Encyclopedia of Type Strains, Phase I: the one thousand microbial genomes (KMG-I) project.</title>
        <authorList>
            <person name="Kyrpides N."/>
        </authorList>
    </citation>
    <scope>NUCLEOTIDE SEQUENCE [LARGE SCALE GENOMIC DNA]</scope>
    <source>
        <strain evidence="11 12">DSM 6562</strain>
    </source>
</reference>
<organism evidence="11 12">
    <name type="scientific">Desulfallas thermosapovorans DSM 6562</name>
    <dbReference type="NCBI Taxonomy" id="1121431"/>
    <lineage>
        <taxon>Bacteria</taxon>
        <taxon>Bacillati</taxon>
        <taxon>Bacillota</taxon>
        <taxon>Clostridia</taxon>
        <taxon>Eubacteriales</taxon>
        <taxon>Desulfallaceae</taxon>
        <taxon>Desulfallas</taxon>
    </lineage>
</organism>
<dbReference type="InterPro" id="IPR027417">
    <property type="entry name" value="P-loop_NTPase"/>
</dbReference>
<keyword evidence="5" id="KW-0235">DNA replication</keyword>
<dbReference type="RefSeq" id="WP_166510490.1">
    <property type="nucleotide sequence ID" value="NZ_VNHM01000002.1"/>
</dbReference>
<dbReference type="Pfam" id="PF21694">
    <property type="entry name" value="DNA_pol3_delta_C"/>
    <property type="match status" value="1"/>
</dbReference>
<evidence type="ECO:0000259" key="10">
    <source>
        <dbReference type="Pfam" id="PF21694"/>
    </source>
</evidence>
<evidence type="ECO:0000313" key="12">
    <source>
        <dbReference type="Proteomes" id="UP000323166"/>
    </source>
</evidence>
<protein>
    <recommendedName>
        <fullName evidence="2">DNA polymerase III subunit delta</fullName>
        <ecNumber evidence="1">2.7.7.7</ecNumber>
    </recommendedName>
</protein>
<dbReference type="Gene3D" id="3.40.50.300">
    <property type="entry name" value="P-loop containing nucleotide triphosphate hydrolases"/>
    <property type="match status" value="1"/>
</dbReference>
<keyword evidence="3" id="KW-0808">Transferase</keyword>
<keyword evidence="12" id="KW-1185">Reference proteome</keyword>
<comment type="caution">
    <text evidence="11">The sequence shown here is derived from an EMBL/GenBank/DDBJ whole genome shotgun (WGS) entry which is preliminary data.</text>
</comment>
<dbReference type="SUPFAM" id="SSF48019">
    <property type="entry name" value="post-AAA+ oligomerization domain-like"/>
    <property type="match status" value="1"/>
</dbReference>
<dbReference type="NCBIfam" id="TIGR01128">
    <property type="entry name" value="holA"/>
    <property type="match status" value="1"/>
</dbReference>
<dbReference type="AlphaFoldDB" id="A0A5S4ZW46"/>
<evidence type="ECO:0000256" key="6">
    <source>
        <dbReference type="ARBA" id="ARBA00022932"/>
    </source>
</evidence>
<evidence type="ECO:0000256" key="8">
    <source>
        <dbReference type="ARBA" id="ARBA00049244"/>
    </source>
</evidence>
<evidence type="ECO:0000256" key="3">
    <source>
        <dbReference type="ARBA" id="ARBA00022679"/>
    </source>
</evidence>
<feature type="domain" description="DNA polymerase III delta N-terminal" evidence="9">
    <location>
        <begin position="20"/>
        <end position="135"/>
    </location>
</feature>
<evidence type="ECO:0000256" key="1">
    <source>
        <dbReference type="ARBA" id="ARBA00012417"/>
    </source>
</evidence>
<proteinExistence type="inferred from homology"/>
<dbReference type="InterPro" id="IPR048466">
    <property type="entry name" value="DNA_pol3_delta-like_C"/>
</dbReference>
<evidence type="ECO:0000256" key="2">
    <source>
        <dbReference type="ARBA" id="ARBA00017703"/>
    </source>
</evidence>
<name>A0A5S4ZW46_9FIRM</name>
<dbReference type="EMBL" id="VNHM01000002">
    <property type="protein sequence ID" value="TYO97235.1"/>
    <property type="molecule type" value="Genomic_DNA"/>
</dbReference>
<gene>
    <name evidence="11" type="ORF">LX24_00419</name>
</gene>
<dbReference type="InterPro" id="IPR010372">
    <property type="entry name" value="DNA_pol3_delta_N"/>
</dbReference>
<evidence type="ECO:0000256" key="4">
    <source>
        <dbReference type="ARBA" id="ARBA00022695"/>
    </source>
</evidence>
<dbReference type="EC" id="2.7.7.7" evidence="1"/>
<dbReference type="PANTHER" id="PTHR34388">
    <property type="entry name" value="DNA POLYMERASE III SUBUNIT DELTA"/>
    <property type="match status" value="1"/>
</dbReference>
<dbReference type="Pfam" id="PF06144">
    <property type="entry name" value="DNA_pol3_delta"/>
    <property type="match status" value="1"/>
</dbReference>
<evidence type="ECO:0000259" key="9">
    <source>
        <dbReference type="Pfam" id="PF06144"/>
    </source>
</evidence>
<accession>A0A5S4ZW46</accession>
<dbReference type="GO" id="GO:0009360">
    <property type="term" value="C:DNA polymerase III complex"/>
    <property type="evidence" value="ECO:0007669"/>
    <property type="project" value="InterPro"/>
</dbReference>
<dbReference type="GO" id="GO:0003677">
    <property type="term" value="F:DNA binding"/>
    <property type="evidence" value="ECO:0007669"/>
    <property type="project" value="InterPro"/>
</dbReference>